<gene>
    <name evidence="1" type="ORF">AMJ82_11545</name>
</gene>
<dbReference type="EMBL" id="LJUI01000157">
    <property type="protein sequence ID" value="KPK66950.1"/>
    <property type="molecule type" value="Genomic_DNA"/>
</dbReference>
<proteinExistence type="predicted"/>
<name>A0A0S8G210_UNCT6</name>
<comment type="caution">
    <text evidence="1">The sequence shown here is derived from an EMBL/GenBank/DDBJ whole genome shotgun (WGS) entry which is preliminary data.</text>
</comment>
<evidence type="ECO:0000313" key="2">
    <source>
        <dbReference type="Proteomes" id="UP000051717"/>
    </source>
</evidence>
<dbReference type="Proteomes" id="UP000051717">
    <property type="component" value="Unassembled WGS sequence"/>
</dbReference>
<accession>A0A0S8G210</accession>
<reference evidence="1 2" key="1">
    <citation type="journal article" date="2015" name="Microbiome">
        <title>Genomic resolution of linkages in carbon, nitrogen, and sulfur cycling among widespread estuary sediment bacteria.</title>
        <authorList>
            <person name="Baker B.J."/>
            <person name="Lazar C.S."/>
            <person name="Teske A.P."/>
            <person name="Dick G.J."/>
        </authorList>
    </citation>
    <scope>NUCLEOTIDE SEQUENCE [LARGE SCALE GENOMIC DNA]</scope>
    <source>
        <strain evidence="1">SM23_40</strain>
    </source>
</reference>
<evidence type="ECO:0000313" key="1">
    <source>
        <dbReference type="EMBL" id="KPK66950.1"/>
    </source>
</evidence>
<sequence length="110" mass="11722">MPFQAMIRRSYSSGIAIGPPRFETKTADYSMQVWDQVILGDATGGAITISLPDPSLNVGPNYIIKKIDASANAVTVSAGSATIDGSSTYALSSRWDTLRVTTDGTSWYVV</sequence>
<organism evidence="1 2">
    <name type="scientific">candidate division TA06 bacterium SM23_40</name>
    <dbReference type="NCBI Taxonomy" id="1703774"/>
    <lineage>
        <taxon>Bacteria</taxon>
        <taxon>Bacteria division TA06</taxon>
    </lineage>
</organism>
<dbReference type="AlphaFoldDB" id="A0A0S8G210"/>
<protein>
    <submittedName>
        <fullName evidence="1">Uncharacterized protein</fullName>
    </submittedName>
</protein>